<dbReference type="AlphaFoldDB" id="A0A4Z2H4F0"/>
<organism evidence="1 2">
    <name type="scientific">Liparis tanakae</name>
    <name type="common">Tanaka's snailfish</name>
    <dbReference type="NCBI Taxonomy" id="230148"/>
    <lineage>
        <taxon>Eukaryota</taxon>
        <taxon>Metazoa</taxon>
        <taxon>Chordata</taxon>
        <taxon>Craniata</taxon>
        <taxon>Vertebrata</taxon>
        <taxon>Euteleostomi</taxon>
        <taxon>Actinopterygii</taxon>
        <taxon>Neopterygii</taxon>
        <taxon>Teleostei</taxon>
        <taxon>Neoteleostei</taxon>
        <taxon>Acanthomorphata</taxon>
        <taxon>Eupercaria</taxon>
        <taxon>Perciformes</taxon>
        <taxon>Cottioidei</taxon>
        <taxon>Cottales</taxon>
        <taxon>Liparidae</taxon>
        <taxon>Liparis</taxon>
    </lineage>
</organism>
<name>A0A4Z2H4F0_9TELE</name>
<dbReference type="EMBL" id="SRLO01000336">
    <property type="protein sequence ID" value="TNN60330.1"/>
    <property type="molecule type" value="Genomic_DNA"/>
</dbReference>
<accession>A0A4Z2H4F0</accession>
<evidence type="ECO:0000313" key="1">
    <source>
        <dbReference type="EMBL" id="TNN60330.1"/>
    </source>
</evidence>
<gene>
    <name evidence="1" type="ORF">EYF80_029495</name>
</gene>
<sequence length="128" mass="14343">MWSGMNIHLESGTALQVCMDRTPAQAHYHSALEVGTDLSELKLQLEVTTEDAGQLLVMEAALGQLFAQGVVALLQQPLLLLHALHMSSWQEESSLPVSSILRWHSSCMFSSWRQRFTMLFTSDLILLM</sequence>
<comment type="caution">
    <text evidence="1">The sequence shown here is derived from an EMBL/GenBank/DDBJ whole genome shotgun (WGS) entry which is preliminary data.</text>
</comment>
<dbReference type="Proteomes" id="UP000314294">
    <property type="component" value="Unassembled WGS sequence"/>
</dbReference>
<proteinExistence type="predicted"/>
<evidence type="ECO:0000313" key="2">
    <source>
        <dbReference type="Proteomes" id="UP000314294"/>
    </source>
</evidence>
<protein>
    <submittedName>
        <fullName evidence="1">Uncharacterized protein</fullName>
    </submittedName>
</protein>
<keyword evidence="2" id="KW-1185">Reference proteome</keyword>
<reference evidence="1 2" key="1">
    <citation type="submission" date="2019-03" db="EMBL/GenBank/DDBJ databases">
        <title>First draft genome of Liparis tanakae, snailfish: a comprehensive survey of snailfish specific genes.</title>
        <authorList>
            <person name="Kim W."/>
            <person name="Song I."/>
            <person name="Jeong J.-H."/>
            <person name="Kim D."/>
            <person name="Kim S."/>
            <person name="Ryu S."/>
            <person name="Song J.Y."/>
            <person name="Lee S.K."/>
        </authorList>
    </citation>
    <scope>NUCLEOTIDE SEQUENCE [LARGE SCALE GENOMIC DNA]</scope>
    <source>
        <tissue evidence="1">Muscle</tissue>
    </source>
</reference>